<keyword evidence="3" id="KW-0732">Signal</keyword>
<proteinExistence type="predicted"/>
<keyword evidence="8" id="KW-1015">Disulfide bond</keyword>
<evidence type="ECO:0000259" key="10">
    <source>
        <dbReference type="PROSITE" id="PS50835"/>
    </source>
</evidence>
<dbReference type="InterPro" id="IPR003598">
    <property type="entry name" value="Ig_sub2"/>
</dbReference>
<feature type="domain" description="Ig-like" evidence="10">
    <location>
        <begin position="275"/>
        <end position="368"/>
    </location>
</feature>
<evidence type="ECO:0000256" key="5">
    <source>
        <dbReference type="ARBA" id="ARBA00022889"/>
    </source>
</evidence>
<feature type="domain" description="Ig-like" evidence="10">
    <location>
        <begin position="1299"/>
        <end position="1392"/>
    </location>
</feature>
<keyword evidence="6" id="KW-1133">Transmembrane helix</keyword>
<evidence type="ECO:0000256" key="8">
    <source>
        <dbReference type="ARBA" id="ARBA00023157"/>
    </source>
</evidence>
<dbReference type="InterPro" id="IPR036179">
    <property type="entry name" value="Ig-like_dom_sf"/>
</dbReference>
<dbReference type="FunFam" id="2.60.40.10:FF:000017">
    <property type="entry name" value="Down syndrome cell adhesion molecule b"/>
    <property type="match status" value="12"/>
</dbReference>
<feature type="domain" description="Ig-like" evidence="10">
    <location>
        <begin position="1185"/>
        <end position="1277"/>
    </location>
</feature>
<organism evidence="11 12">
    <name type="scientific">Glossina pallidipes</name>
    <name type="common">Tsetse fly</name>
    <dbReference type="NCBI Taxonomy" id="7398"/>
    <lineage>
        <taxon>Eukaryota</taxon>
        <taxon>Metazoa</taxon>
        <taxon>Ecdysozoa</taxon>
        <taxon>Arthropoda</taxon>
        <taxon>Hexapoda</taxon>
        <taxon>Insecta</taxon>
        <taxon>Pterygota</taxon>
        <taxon>Neoptera</taxon>
        <taxon>Endopterygota</taxon>
        <taxon>Diptera</taxon>
        <taxon>Brachycera</taxon>
        <taxon>Muscomorpha</taxon>
        <taxon>Hippoboscoidea</taxon>
        <taxon>Glossinidae</taxon>
        <taxon>Glossina</taxon>
    </lineage>
</organism>
<dbReference type="Pfam" id="PF13927">
    <property type="entry name" value="Ig_3"/>
    <property type="match status" value="12"/>
</dbReference>
<evidence type="ECO:0000256" key="2">
    <source>
        <dbReference type="ARBA" id="ARBA00022692"/>
    </source>
</evidence>
<keyword evidence="4" id="KW-0677">Repeat</keyword>
<comment type="subcellular location">
    <subcellularLocation>
        <location evidence="1">Membrane</location>
        <topology evidence="1">Single-pass membrane protein</topology>
    </subcellularLocation>
</comment>
<dbReference type="VEuPathDB" id="VectorBase:GPAI044930"/>
<evidence type="ECO:0000313" key="11">
    <source>
        <dbReference type="EnsemblMetazoa" id="GPAI044930-PA"/>
    </source>
</evidence>
<dbReference type="InterPro" id="IPR051170">
    <property type="entry name" value="Neural/epithelial_adhesion"/>
</dbReference>
<feature type="domain" description="Ig-like" evidence="10">
    <location>
        <begin position="993"/>
        <end position="1084"/>
    </location>
</feature>
<dbReference type="PANTHER" id="PTHR12231:SF253">
    <property type="entry name" value="DPR-INTERACTING PROTEIN ETA, ISOFORM B-RELATED"/>
    <property type="match status" value="1"/>
</dbReference>
<keyword evidence="2" id="KW-0812">Transmembrane</keyword>
<dbReference type="InterPro" id="IPR013098">
    <property type="entry name" value="Ig_I-set"/>
</dbReference>
<evidence type="ECO:0000256" key="4">
    <source>
        <dbReference type="ARBA" id="ARBA00022737"/>
    </source>
</evidence>
<protein>
    <recommendedName>
        <fullName evidence="10">Ig-like domain-containing protein</fullName>
    </recommendedName>
</protein>
<dbReference type="GO" id="GO:0048812">
    <property type="term" value="P:neuron projection morphogenesis"/>
    <property type="evidence" value="ECO:0007669"/>
    <property type="project" value="UniProtKB-ARBA"/>
</dbReference>
<reference evidence="11" key="2">
    <citation type="submission" date="2020-05" db="UniProtKB">
        <authorList>
            <consortium name="EnsemblMetazoa"/>
        </authorList>
    </citation>
    <scope>IDENTIFICATION</scope>
    <source>
        <strain evidence="11">IAEA</strain>
    </source>
</reference>
<dbReference type="InterPro" id="IPR007110">
    <property type="entry name" value="Ig-like_dom"/>
</dbReference>
<feature type="domain" description="Ig-like" evidence="10">
    <location>
        <begin position="18"/>
        <end position="109"/>
    </location>
</feature>
<evidence type="ECO:0000256" key="7">
    <source>
        <dbReference type="ARBA" id="ARBA00023136"/>
    </source>
</evidence>
<dbReference type="SMART" id="SM00408">
    <property type="entry name" value="IGc2"/>
    <property type="match status" value="13"/>
</dbReference>
<feature type="domain" description="Ig-like" evidence="10">
    <location>
        <begin position="705"/>
        <end position="796"/>
    </location>
</feature>
<dbReference type="Proteomes" id="UP000092445">
    <property type="component" value="Unassembled WGS sequence"/>
</dbReference>
<feature type="domain" description="Ig-like" evidence="10">
    <location>
        <begin position="512"/>
        <end position="604"/>
    </location>
</feature>
<dbReference type="GO" id="GO:0007155">
    <property type="term" value="P:cell adhesion"/>
    <property type="evidence" value="ECO:0007669"/>
    <property type="project" value="UniProtKB-KW"/>
</dbReference>
<feature type="domain" description="Ig-like" evidence="10">
    <location>
        <begin position="416"/>
        <end position="509"/>
    </location>
</feature>
<keyword evidence="7" id="KW-0472">Membrane</keyword>
<feature type="domain" description="Ig-like" evidence="10">
    <location>
        <begin position="897"/>
        <end position="988"/>
    </location>
</feature>
<dbReference type="EnsemblMetazoa" id="GPAI044930-RA">
    <property type="protein sequence ID" value="GPAI044930-PA"/>
    <property type="gene ID" value="GPAI044930"/>
</dbReference>
<evidence type="ECO:0000256" key="1">
    <source>
        <dbReference type="ARBA" id="ARBA00004167"/>
    </source>
</evidence>
<dbReference type="SMART" id="SM00409">
    <property type="entry name" value="IG"/>
    <property type="match status" value="13"/>
</dbReference>
<dbReference type="PROSITE" id="PS50835">
    <property type="entry name" value="IG_LIKE"/>
    <property type="match status" value="14"/>
</dbReference>
<keyword evidence="5" id="KW-0130">Cell adhesion</keyword>
<dbReference type="GO" id="GO:0016020">
    <property type="term" value="C:membrane"/>
    <property type="evidence" value="ECO:0007669"/>
    <property type="project" value="UniProtKB-SubCell"/>
</dbReference>
<feature type="domain" description="Ig-like" evidence="10">
    <location>
        <begin position="1089"/>
        <end position="1180"/>
    </location>
</feature>
<feature type="domain" description="Ig-like" evidence="10">
    <location>
        <begin position="210"/>
        <end position="272"/>
    </location>
</feature>
<dbReference type="GO" id="GO:0043005">
    <property type="term" value="C:neuron projection"/>
    <property type="evidence" value="ECO:0007669"/>
    <property type="project" value="TreeGrafter"/>
</dbReference>
<dbReference type="InterPro" id="IPR003599">
    <property type="entry name" value="Ig_sub"/>
</dbReference>
<sequence>MCSISMRSSSVPPCLVPPRITPFQFGGEPLNFGEPASIQCTIAGGDWPMSIEWLFNDYYLPAHLQIVTTKFTRHTYVLGIESVTADHVGNYSCVAKNQAGKTSYTTTLIINVAPKIAPFDFGEEPLNQGEPASVQCTILGGDLPINVTWLLNGRIIDRFHDIALARLGKRVNVLTVESVTAHHAGNYSCRAANKAGVTEHLAQLIALNFGEPVSVYCTIPGGDLPVSVIWTLNRHPIMPDLDILTERRGQRIHSLMIDAIEAKHAGIYTCIAIPPRINPFSFGDEAMSYGEFVNVQCTVSGGDVPLNIYWTLNEKPFDDYLEIFTAKRGKRINELTIESVAAKHIGYYSCVAENRAGRVNHTAELKVNVVPIAQPSNLPECLVTSGDTTVTFVQFFNSRRINDPLNDLSIVKLMPPKITHFFFGDEPMSFGEFVNVQCIITGGDLPVNISWSLNDEAFEDYLEIFTTKRGKRINELTIESVAAKHAGNYSCIAENRAGRVNYTAELKVNVPPRIAPFDFGDEPSNFGESASVQCLVTSGDFPISFAWLFNGRRIIDQVYDVSMVKLGKKISALSIDVVRAHHAGNYTCVAANKALAVNHTVELIVNVPPYIQPFDFGSIPANFEDSVSVNCLVSSGDMPIEFEWLFNDEAVNYFAGVSVVRGGKRLSLLSIDSVHAGHAGNYTCKAKNRAAFSEYSAELIVNVPPKITPFEFGDELANVEDSVSVTCLISSGDLPIDIEWLFNDYGLSSYSGVTVVKGGKRTSMLTIDNVHARHVGNYTCKARNHAAAVNYTAELIVNVPPKITPFDFGEIPANFEETVSVSCSIASGDQPIDIEWLFNDYGLSSYSGIMVVKGGKRSSMLTIDSVQARHVGNYTCRARNLASSVNYTAALIVNVPPKINPFFFGEEPANFEETVSVTCIISLGDQPIDIEWLFNDYALSSYSGVTVLKGGKRTSMLTIDSVQARHAGNYTCKARNHAAAVNYTAELVVNVPPKITPFDFGEEPANFEETVSVTCIISLGDQPIDIEWLFNDYALSSYSGVTVFKGGKRTSILTIDSVQARHAGNYTCKARNHAAAVNYTAELVVKVPPKITPFFFGEEPVNFEETVSVICIISSGDQPIDIEWLFNDYGVSSYSGVTVLKNSKRTSVLTIDSVQARHAGNYTCKARNLAAAVNYTAELVVNVPPKITPFFFGEEPVNFEETVSVTCIISSGDQPIDIEWLFNDYGVSSYSGVAVLKNSKRTSILTIDSVQARHAGNYTCKGRNLAAAVNYTAELLTLEEEESEDEGTTKIKILPYIAPKIAHFDFGSVPANFEDSVSVNCLVASGDLPLDIEWVFNDYPINSYSGVNTSKMGKRLSVLMIDSVNARHVGNYTCKARNLWASTMYTAQLIVNGS</sequence>
<dbReference type="InterPro" id="IPR013783">
    <property type="entry name" value="Ig-like_fold"/>
</dbReference>
<keyword evidence="12" id="KW-1185">Reference proteome</keyword>
<keyword evidence="9" id="KW-0393">Immunoglobulin domain</keyword>
<dbReference type="STRING" id="7398.A0A1B0AGE3"/>
<accession>A0A1B0AGE3</accession>
<name>A0A1B0AGE3_GLOPL</name>
<dbReference type="Gene3D" id="2.60.40.10">
    <property type="entry name" value="Immunoglobulins"/>
    <property type="match status" value="14"/>
</dbReference>
<feature type="domain" description="Ig-like" evidence="10">
    <location>
        <begin position="114"/>
        <end position="205"/>
    </location>
</feature>
<dbReference type="PANTHER" id="PTHR12231">
    <property type="entry name" value="CTX-RELATED TYPE I TRANSMEMBRANE PROTEIN"/>
    <property type="match status" value="1"/>
</dbReference>
<evidence type="ECO:0000256" key="3">
    <source>
        <dbReference type="ARBA" id="ARBA00022729"/>
    </source>
</evidence>
<dbReference type="Pfam" id="PF07679">
    <property type="entry name" value="I-set"/>
    <property type="match status" value="1"/>
</dbReference>
<dbReference type="FunFam" id="2.60.40.10:FF:000333">
    <property type="entry name" value="Down syndrome cell adhesion molecule"/>
    <property type="match status" value="1"/>
</dbReference>
<feature type="domain" description="Ig-like" evidence="10">
    <location>
        <begin position="609"/>
        <end position="700"/>
    </location>
</feature>
<dbReference type="SUPFAM" id="SSF48726">
    <property type="entry name" value="Immunoglobulin"/>
    <property type="match status" value="14"/>
</dbReference>
<evidence type="ECO:0000313" key="12">
    <source>
        <dbReference type="Proteomes" id="UP000092445"/>
    </source>
</evidence>
<evidence type="ECO:0000256" key="9">
    <source>
        <dbReference type="ARBA" id="ARBA00023319"/>
    </source>
</evidence>
<reference evidence="12" key="1">
    <citation type="submission" date="2014-03" db="EMBL/GenBank/DDBJ databases">
        <authorList>
            <person name="Aksoy S."/>
            <person name="Warren W."/>
            <person name="Wilson R.K."/>
        </authorList>
    </citation>
    <scope>NUCLEOTIDE SEQUENCE [LARGE SCALE GENOMIC DNA]</scope>
    <source>
        <strain evidence="12">IAEA</strain>
    </source>
</reference>
<evidence type="ECO:0000256" key="6">
    <source>
        <dbReference type="ARBA" id="ARBA00022989"/>
    </source>
</evidence>
<feature type="domain" description="Ig-like" evidence="10">
    <location>
        <begin position="801"/>
        <end position="888"/>
    </location>
</feature>